<evidence type="ECO:0000259" key="16">
    <source>
        <dbReference type="Pfam" id="PF08334"/>
    </source>
</evidence>
<dbReference type="GO" id="GO:0015628">
    <property type="term" value="P:protein secretion by the type II secretion system"/>
    <property type="evidence" value="ECO:0007669"/>
    <property type="project" value="InterPro"/>
</dbReference>
<reference evidence="17 18" key="1">
    <citation type="submission" date="2013-10" db="EMBL/GenBank/DDBJ databases">
        <title>Draft genomes and the virulence plasmids of Sd1617 vaccine constructs: WRSd3 and WRSd5.</title>
        <authorList>
            <person name="Aksomboon Vongsawan A."/>
            <person name="Venkatesan M.M."/>
            <person name="Vaisvil B."/>
            <person name="Emel G."/>
            <person name="Kepatral V."/>
            <person name="Sethabutr O."/>
            <person name="Serichantalergs O."/>
            <person name="Mason C."/>
        </authorList>
    </citation>
    <scope>NUCLEOTIDE SEQUENCE [LARGE SCALE GENOMIC DNA]</scope>
    <source>
        <strain evidence="17 18">WRSd3</strain>
    </source>
</reference>
<dbReference type="NCBIfam" id="TIGR01710">
    <property type="entry name" value="typeII_sec_gspG"/>
    <property type="match status" value="1"/>
</dbReference>
<organism evidence="17 18">
    <name type="scientific">Shigella dysenteriae WRSd3</name>
    <dbReference type="NCBI Taxonomy" id="1401327"/>
    <lineage>
        <taxon>Bacteria</taxon>
        <taxon>Pseudomonadati</taxon>
        <taxon>Pseudomonadota</taxon>
        <taxon>Gammaproteobacteria</taxon>
        <taxon>Enterobacterales</taxon>
        <taxon>Enterobacteriaceae</taxon>
        <taxon>Shigella</taxon>
    </lineage>
</organism>
<dbReference type="Gene3D" id="3.30.700.10">
    <property type="entry name" value="Glycoprotein, Type 4 Pilin"/>
    <property type="match status" value="1"/>
</dbReference>
<dbReference type="NCBIfam" id="TIGR02532">
    <property type="entry name" value="IV_pilin_GFxxxE"/>
    <property type="match status" value="1"/>
</dbReference>
<evidence type="ECO:0000256" key="4">
    <source>
        <dbReference type="ARBA" id="ARBA00020042"/>
    </source>
</evidence>
<evidence type="ECO:0000256" key="12">
    <source>
        <dbReference type="ARBA" id="ARBA00023136"/>
    </source>
</evidence>
<feature type="domain" description="Type II secretion system protein GspG C-terminal" evidence="16">
    <location>
        <begin position="45"/>
        <end position="154"/>
    </location>
</feature>
<keyword evidence="5" id="KW-0813">Transport</keyword>
<keyword evidence="9 15" id="KW-0812">Transmembrane</keyword>
<gene>
    <name evidence="17" type="ORF">WRSd3_00682</name>
</gene>
<accession>A0A090NYM5</accession>
<dbReference type="InterPro" id="IPR010054">
    <property type="entry name" value="Type2_sec_GspG"/>
</dbReference>
<protein>
    <recommendedName>
        <fullName evidence="4">Type II secretion system core protein G</fullName>
    </recommendedName>
    <alternativeName>
        <fullName evidence="14">General secretion pathway protein G</fullName>
    </alternativeName>
</protein>
<proteinExistence type="inferred from homology"/>
<comment type="function">
    <text evidence="13">Core component of the type II secretion system required for the energy-dependent secretion of extracellular factors such as proteases and toxins from the periplasm. Pseudopilin (pilin-like) protein that polymerizes to form the pseudopilus. Further polymerization triggers pseudopilus growth.</text>
</comment>
<dbReference type="PROSITE" id="PS00409">
    <property type="entry name" value="PROKAR_NTER_METHYL"/>
    <property type="match status" value="1"/>
</dbReference>
<dbReference type="Pfam" id="PF08334">
    <property type="entry name" value="T2SSG"/>
    <property type="match status" value="1"/>
</dbReference>
<dbReference type="InterPro" id="IPR000983">
    <property type="entry name" value="Bac_GSPG_pilin"/>
</dbReference>
<keyword evidence="8" id="KW-0997">Cell inner membrane</keyword>
<comment type="subcellular location">
    <subcellularLocation>
        <location evidence="1">Cell inner membrane</location>
        <topology evidence="1">Single-pass membrane protein</topology>
    </subcellularLocation>
</comment>
<keyword evidence="11 15" id="KW-1133">Transmembrane helix</keyword>
<evidence type="ECO:0000256" key="6">
    <source>
        <dbReference type="ARBA" id="ARBA00022475"/>
    </source>
</evidence>
<keyword evidence="12 15" id="KW-0472">Membrane</keyword>
<dbReference type="InterPro" id="IPR045584">
    <property type="entry name" value="Pilin-like"/>
</dbReference>
<dbReference type="GO" id="GO:0015627">
    <property type="term" value="C:type II protein secretion system complex"/>
    <property type="evidence" value="ECO:0007669"/>
    <property type="project" value="InterPro"/>
</dbReference>
<evidence type="ECO:0000256" key="3">
    <source>
        <dbReference type="ARBA" id="ARBA00011180"/>
    </source>
</evidence>
<keyword evidence="7" id="KW-0488">Methylation</keyword>
<dbReference type="Proteomes" id="UP000017944">
    <property type="component" value="Unassembled WGS sequence"/>
</dbReference>
<evidence type="ECO:0000256" key="1">
    <source>
        <dbReference type="ARBA" id="ARBA00004377"/>
    </source>
</evidence>
<evidence type="ECO:0000256" key="9">
    <source>
        <dbReference type="ARBA" id="ARBA00022692"/>
    </source>
</evidence>
<keyword evidence="10" id="KW-0653">Protein transport</keyword>
<comment type="similarity">
    <text evidence="2">Belongs to the GSP G family.</text>
</comment>
<dbReference type="Pfam" id="PF07963">
    <property type="entry name" value="N_methyl"/>
    <property type="match status" value="1"/>
</dbReference>
<dbReference type="InterPro" id="IPR012902">
    <property type="entry name" value="N_methyl_site"/>
</dbReference>
<evidence type="ECO:0000256" key="5">
    <source>
        <dbReference type="ARBA" id="ARBA00022448"/>
    </source>
</evidence>
<evidence type="ECO:0000256" key="14">
    <source>
        <dbReference type="ARBA" id="ARBA00078005"/>
    </source>
</evidence>
<evidence type="ECO:0000256" key="13">
    <source>
        <dbReference type="ARBA" id="ARBA00045631"/>
    </source>
</evidence>
<dbReference type="AlphaFoldDB" id="A0A090NYM5"/>
<dbReference type="PANTHER" id="PTHR30093:SF44">
    <property type="entry name" value="TYPE II SECRETION SYSTEM CORE PROTEIN G"/>
    <property type="match status" value="1"/>
</dbReference>
<comment type="caution">
    <text evidence="17">The sequence shown here is derived from an EMBL/GenBank/DDBJ whole genome shotgun (WGS) entry which is preliminary data.</text>
</comment>
<name>A0A090NYM5_SHIDY</name>
<keyword evidence="6" id="KW-1003">Cell membrane</keyword>
<dbReference type="InterPro" id="IPR013545">
    <property type="entry name" value="T2SS_protein-GspG_C"/>
</dbReference>
<dbReference type="FunFam" id="3.30.700.10:FF:000001">
    <property type="entry name" value="General secretion pathway protein G"/>
    <property type="match status" value="1"/>
</dbReference>
<dbReference type="SUPFAM" id="SSF54523">
    <property type="entry name" value="Pili subunits"/>
    <property type="match status" value="1"/>
</dbReference>
<comment type="subunit">
    <text evidence="3">Type II secretion system is composed of four main components: the outer membrane complex, the inner membrane complex, the cytoplasmic secretion ATPase and the periplasm-spanning pseudopilus. Forms homomultimers.</text>
</comment>
<dbReference type="GO" id="GO:0005886">
    <property type="term" value="C:plasma membrane"/>
    <property type="evidence" value="ECO:0007669"/>
    <property type="project" value="UniProtKB-SubCell"/>
</dbReference>
<sequence length="160" mass="17827">MECNLRSYHMNSLSRTQKPRTGFTLLEVMVVIVILGVLASLVVPNLLGNKEKADRQKAISDIVALENALDMYRLDNGRYPTTEQGLEALIQQPANMADSRNYRTGGYIKRLPKDPWGNDYQYLSPGEKGLFDVYTLGADGQENGEGAGADIGNWNLQEFQ</sequence>
<evidence type="ECO:0000256" key="15">
    <source>
        <dbReference type="SAM" id="Phobius"/>
    </source>
</evidence>
<dbReference type="PANTHER" id="PTHR30093">
    <property type="entry name" value="GENERAL SECRETION PATHWAY PROTEIN G"/>
    <property type="match status" value="1"/>
</dbReference>
<dbReference type="PATRIC" id="fig|1401327.3.peg.629"/>
<evidence type="ECO:0000313" key="18">
    <source>
        <dbReference type="Proteomes" id="UP000017944"/>
    </source>
</evidence>
<dbReference type="PRINTS" id="PR00813">
    <property type="entry name" value="BCTERIALGSPG"/>
</dbReference>
<evidence type="ECO:0000256" key="8">
    <source>
        <dbReference type="ARBA" id="ARBA00022519"/>
    </source>
</evidence>
<evidence type="ECO:0000256" key="11">
    <source>
        <dbReference type="ARBA" id="ARBA00022989"/>
    </source>
</evidence>
<evidence type="ECO:0000256" key="10">
    <source>
        <dbReference type="ARBA" id="ARBA00022927"/>
    </source>
</evidence>
<dbReference type="EMBL" id="AXUT01000053">
    <property type="protein sequence ID" value="ESU81523.1"/>
    <property type="molecule type" value="Genomic_DNA"/>
</dbReference>
<evidence type="ECO:0000256" key="7">
    <source>
        <dbReference type="ARBA" id="ARBA00022481"/>
    </source>
</evidence>
<evidence type="ECO:0000256" key="2">
    <source>
        <dbReference type="ARBA" id="ARBA00009984"/>
    </source>
</evidence>
<feature type="transmembrane region" description="Helical" evidence="15">
    <location>
        <begin position="23"/>
        <end position="47"/>
    </location>
</feature>
<evidence type="ECO:0000313" key="17">
    <source>
        <dbReference type="EMBL" id="ESU81523.1"/>
    </source>
</evidence>